<proteinExistence type="predicted"/>
<dbReference type="EMBL" id="CAADRA010007025">
    <property type="protein sequence ID" value="VFT98418.1"/>
    <property type="molecule type" value="Genomic_DNA"/>
</dbReference>
<organism evidence="2 3">
    <name type="scientific">Aphanomyces stellatus</name>
    <dbReference type="NCBI Taxonomy" id="120398"/>
    <lineage>
        <taxon>Eukaryota</taxon>
        <taxon>Sar</taxon>
        <taxon>Stramenopiles</taxon>
        <taxon>Oomycota</taxon>
        <taxon>Saprolegniomycetes</taxon>
        <taxon>Saprolegniales</taxon>
        <taxon>Verrucalvaceae</taxon>
        <taxon>Aphanomyces</taxon>
    </lineage>
</organism>
<evidence type="ECO:0000313" key="3">
    <source>
        <dbReference type="Proteomes" id="UP000332933"/>
    </source>
</evidence>
<reference evidence="1" key="2">
    <citation type="submission" date="2019-06" db="EMBL/GenBank/DDBJ databases">
        <title>Genomics analysis of Aphanomyces spp. identifies a new class of oomycete effector associated with host adaptation.</title>
        <authorList>
            <person name="Gaulin E."/>
        </authorList>
    </citation>
    <scope>NUCLEOTIDE SEQUENCE</scope>
    <source>
        <strain evidence="1">CBS 578.67</strain>
    </source>
</reference>
<dbReference type="Gene3D" id="1.10.10.2360">
    <property type="match status" value="1"/>
</dbReference>
<gene>
    <name evidence="2" type="primary">Aste57867_21749</name>
    <name evidence="1" type="ORF">As57867_021680</name>
    <name evidence="2" type="ORF">ASTE57867_21749</name>
</gene>
<sequence>MLATDAPLRAALDFDTFFLALQSSDPLSMFDIFSRLCKNFDSLSVMSLLIRECDRGHDISVGVCLISWLLAVCPTISDLQGWYPLARSLKKEKIELAFVILDNLPTEYNTSAQIELAFQSGNEDLVLRCLSRPKTSAAILAGGGDIEGDCEDKTRFELWAARAIECRMLRVVTLFYDNLPALREHIFLYIAHTEDTSANLKLWDELLGRFKQDKTWMEQRGAFLVQQRCVGLDSPIGYLIASFVYEFDEMYWDEFSDTWCDKCSNMPVLCSGFGCKPTRRIGITRAEFKWEPSGAPPSDVSKADEKSVLAWGTRDRTYEDTRVIAMTGSKLPYIGYYKSMIAMPYYAAKSTEELRYEDYMASETTTE</sequence>
<evidence type="ECO:0000313" key="1">
    <source>
        <dbReference type="EMBL" id="KAF0686472.1"/>
    </source>
</evidence>
<reference evidence="2 3" key="1">
    <citation type="submission" date="2019-03" db="EMBL/GenBank/DDBJ databases">
        <authorList>
            <person name="Gaulin E."/>
            <person name="Dumas B."/>
        </authorList>
    </citation>
    <scope>NUCLEOTIDE SEQUENCE [LARGE SCALE GENOMIC DNA]</scope>
    <source>
        <strain evidence="2">CBS 568.67</strain>
    </source>
</reference>
<dbReference type="EMBL" id="VJMH01006999">
    <property type="protein sequence ID" value="KAF0686472.1"/>
    <property type="molecule type" value="Genomic_DNA"/>
</dbReference>
<accession>A0A485LIC6</accession>
<dbReference type="AlphaFoldDB" id="A0A485LIC6"/>
<protein>
    <submittedName>
        <fullName evidence="2">Aste57867_21749 protein</fullName>
    </submittedName>
</protein>
<keyword evidence="3" id="KW-1185">Reference proteome</keyword>
<evidence type="ECO:0000313" key="2">
    <source>
        <dbReference type="EMBL" id="VFT98418.1"/>
    </source>
</evidence>
<dbReference type="Proteomes" id="UP000332933">
    <property type="component" value="Unassembled WGS sequence"/>
</dbReference>
<name>A0A485LIC6_9STRA</name>